<dbReference type="SUPFAM" id="SSF51556">
    <property type="entry name" value="Metallo-dependent hydrolases"/>
    <property type="match status" value="1"/>
</dbReference>
<evidence type="ECO:0000313" key="2">
    <source>
        <dbReference type="Proteomes" id="UP001198893"/>
    </source>
</evidence>
<dbReference type="RefSeq" id="WP_227709892.1">
    <property type="nucleotide sequence ID" value="NZ_JAJEQW010000004.1"/>
</dbReference>
<dbReference type="InterPro" id="IPR032466">
    <property type="entry name" value="Metal_Hydrolase"/>
</dbReference>
<comment type="caution">
    <text evidence="1">The sequence shown here is derived from an EMBL/GenBank/DDBJ whole genome shotgun (WGS) entry which is preliminary data.</text>
</comment>
<organism evidence="1 2">
    <name type="scientific">Roseburia amylophila</name>
    <dbReference type="NCBI Taxonomy" id="2981794"/>
    <lineage>
        <taxon>Bacteria</taxon>
        <taxon>Bacillati</taxon>
        <taxon>Bacillota</taxon>
        <taxon>Clostridia</taxon>
        <taxon>Lachnospirales</taxon>
        <taxon>Lachnospiraceae</taxon>
        <taxon>Roseburia</taxon>
    </lineage>
</organism>
<gene>
    <name evidence="1" type="ORF">LKD47_05835</name>
</gene>
<proteinExistence type="predicted"/>
<dbReference type="AlphaFoldDB" id="A0AAW4WG86"/>
<accession>A0AAW4WG86</accession>
<protein>
    <recommendedName>
        <fullName evidence="3">Amidohydrolase-related domain-containing protein</fullName>
    </recommendedName>
</protein>
<dbReference type="Proteomes" id="UP001198893">
    <property type="component" value="Unassembled WGS sequence"/>
</dbReference>
<name>A0AAW4WG86_9FIRM</name>
<reference evidence="1" key="1">
    <citation type="submission" date="2021-10" db="EMBL/GenBank/DDBJ databases">
        <title>Anaerobic single-cell dispensing facilitates the cultivation of human gut bacteria.</title>
        <authorList>
            <person name="Afrizal A."/>
        </authorList>
    </citation>
    <scope>NUCLEOTIDE SEQUENCE</scope>
    <source>
        <strain evidence="1">CLA-AA-H204</strain>
    </source>
</reference>
<evidence type="ECO:0008006" key="3">
    <source>
        <dbReference type="Google" id="ProtNLM"/>
    </source>
</evidence>
<sequence length="74" mass="8068">MFGDDRVILISDAMRATGMADGTYELGGQTVYKKGRFATLAKSIGMEKTIGSLTPGARADVLLLNKKYELERIL</sequence>
<dbReference type="Gene3D" id="3.20.20.140">
    <property type="entry name" value="Metal-dependent hydrolases"/>
    <property type="match status" value="1"/>
</dbReference>
<dbReference type="EMBL" id="JAJEQW010000004">
    <property type="protein sequence ID" value="MCC2241822.1"/>
    <property type="molecule type" value="Genomic_DNA"/>
</dbReference>
<evidence type="ECO:0000313" key="1">
    <source>
        <dbReference type="EMBL" id="MCC2241822.1"/>
    </source>
</evidence>